<evidence type="ECO:0000313" key="2">
    <source>
        <dbReference type="Proteomes" id="UP000008332"/>
    </source>
</evidence>
<accession>Q21Q36</accession>
<dbReference type="HOGENOM" id="CLU_1685222_0_0_4"/>
<dbReference type="AlphaFoldDB" id="Q21Q36"/>
<dbReference type="KEGG" id="rfr:Rfer_4423"/>
<protein>
    <submittedName>
        <fullName evidence="1">Uncharacterized protein</fullName>
    </submittedName>
</protein>
<organism evidence="1 2">
    <name type="scientific">Albidiferax ferrireducens (strain ATCC BAA-621 / DSM 15236 / T118)</name>
    <name type="common">Rhodoferax ferrireducens</name>
    <dbReference type="NCBI Taxonomy" id="338969"/>
    <lineage>
        <taxon>Bacteria</taxon>
        <taxon>Pseudomonadati</taxon>
        <taxon>Pseudomonadota</taxon>
        <taxon>Betaproteobacteria</taxon>
        <taxon>Burkholderiales</taxon>
        <taxon>Comamonadaceae</taxon>
        <taxon>Rhodoferax</taxon>
    </lineage>
</organism>
<sequence length="156" mass="17091">MTPARTQPEGKLLTKPKSLACRIFQCSSHNESPGRRHQRKIMKSKTTLLMAATLLFLSVMDIQAHTIVLEDGSTPSVLRQKGTVHSYIKEVKPGADGRMVIYQGQVFDGESLVKISDGQCLTVLDHLVSLDIVSIGDAKIQRPNTTRESKAASCNS</sequence>
<keyword evidence="1" id="KW-0614">Plasmid</keyword>
<name>Q21Q36_ALBFT</name>
<keyword evidence="2" id="KW-1185">Reference proteome</keyword>
<dbReference type="Proteomes" id="UP000008332">
    <property type="component" value="Plasmid unnamed1"/>
</dbReference>
<dbReference type="EMBL" id="CP000268">
    <property type="protein sequence ID" value="ABD72109.1"/>
    <property type="molecule type" value="Genomic_DNA"/>
</dbReference>
<gene>
    <name evidence="1" type="ordered locus">Rfer_4423</name>
</gene>
<evidence type="ECO:0000313" key="1">
    <source>
        <dbReference type="EMBL" id="ABD72109.1"/>
    </source>
</evidence>
<proteinExistence type="predicted"/>
<geneLocation type="plasmid" evidence="2">
    <name>pDSM15236</name>
</geneLocation>
<reference evidence="2" key="1">
    <citation type="submission" date="2006-02" db="EMBL/GenBank/DDBJ databases">
        <title>Complete sequence of plasmid 1 of Rhodoferax ferrireducens DSM 15236.</title>
        <authorList>
            <person name="Copeland A."/>
            <person name="Lucas S."/>
            <person name="Lapidus A."/>
            <person name="Barry K."/>
            <person name="Detter J.C."/>
            <person name="Glavina del Rio T."/>
            <person name="Hammon N."/>
            <person name="Israni S."/>
            <person name="Pitluck S."/>
            <person name="Brettin T."/>
            <person name="Bruce D."/>
            <person name="Han C."/>
            <person name="Tapia R."/>
            <person name="Gilna P."/>
            <person name="Kiss H."/>
            <person name="Schmutz J."/>
            <person name="Larimer F."/>
            <person name="Land M."/>
            <person name="Kyrpides N."/>
            <person name="Ivanova N."/>
            <person name="Richardson P."/>
        </authorList>
    </citation>
    <scope>NUCLEOTIDE SEQUENCE [LARGE SCALE GENOMIC DNA]</scope>
    <source>
        <strain evidence="2">ATCC BAA-621 / DSM 15236 / T118</strain>
        <plasmid evidence="2">Plasmid pDSM15236</plasmid>
    </source>
</reference>